<evidence type="ECO:0000313" key="2">
    <source>
        <dbReference type="EMBL" id="CAB4625518.1"/>
    </source>
</evidence>
<dbReference type="EMBL" id="CAEZVG010000044">
    <property type="protein sequence ID" value="CAB4625518.1"/>
    <property type="molecule type" value="Genomic_DNA"/>
</dbReference>
<gene>
    <name evidence="2" type="ORF">UFOPK1946_00819</name>
</gene>
<accession>A0A6J6IMB3</accession>
<feature type="region of interest" description="Disordered" evidence="1">
    <location>
        <begin position="1"/>
        <end position="24"/>
    </location>
</feature>
<protein>
    <submittedName>
        <fullName evidence="2">Unannotated protein</fullName>
    </submittedName>
</protein>
<evidence type="ECO:0000256" key="1">
    <source>
        <dbReference type="SAM" id="MobiDB-lite"/>
    </source>
</evidence>
<proteinExistence type="predicted"/>
<sequence length="61" mass="6744">MNSQENFSSHEGANADSSENIVDGVRRELEEIDSSDLSEHAARFEALHKKLQDSLNSIDGL</sequence>
<feature type="compositionally biased region" description="Polar residues" evidence="1">
    <location>
        <begin position="1"/>
        <end position="20"/>
    </location>
</feature>
<dbReference type="AlphaFoldDB" id="A0A6J6IMB3"/>
<reference evidence="2" key="1">
    <citation type="submission" date="2020-05" db="EMBL/GenBank/DDBJ databases">
        <authorList>
            <person name="Chiriac C."/>
            <person name="Salcher M."/>
            <person name="Ghai R."/>
            <person name="Kavagutti S V."/>
        </authorList>
    </citation>
    <scope>NUCLEOTIDE SEQUENCE</scope>
</reference>
<organism evidence="2">
    <name type="scientific">freshwater metagenome</name>
    <dbReference type="NCBI Taxonomy" id="449393"/>
    <lineage>
        <taxon>unclassified sequences</taxon>
        <taxon>metagenomes</taxon>
        <taxon>ecological metagenomes</taxon>
    </lineage>
</organism>
<name>A0A6J6IMB3_9ZZZZ</name>